<feature type="transmembrane region" description="Helical" evidence="8">
    <location>
        <begin position="65"/>
        <end position="92"/>
    </location>
</feature>
<keyword evidence="6 8" id="KW-1133">Transmembrane helix</keyword>
<evidence type="ECO:0000256" key="5">
    <source>
        <dbReference type="ARBA" id="ARBA00022692"/>
    </source>
</evidence>
<evidence type="ECO:0000256" key="8">
    <source>
        <dbReference type="RuleBase" id="RU363032"/>
    </source>
</evidence>
<reference evidence="10 11" key="1">
    <citation type="submission" date="2019-06" db="EMBL/GenBank/DDBJ databases">
        <title>Desulfobotulus mexicanus sp. nov., a novel sulfate-reducing bacterium isolated from the sediment of an alkaline crater lake in Mexico.</title>
        <authorList>
            <person name="Hirschler-Rea A."/>
        </authorList>
    </citation>
    <scope>NUCLEOTIDE SEQUENCE [LARGE SCALE GENOMIC DNA]</scope>
    <source>
        <strain evidence="10 11">PAR22N</strain>
    </source>
</reference>
<dbReference type="AlphaFoldDB" id="A0A5Q4VE88"/>
<feature type="transmembrane region" description="Helical" evidence="8">
    <location>
        <begin position="394"/>
        <end position="419"/>
    </location>
</feature>
<evidence type="ECO:0000313" key="11">
    <source>
        <dbReference type="Proteomes" id="UP000321899"/>
    </source>
</evidence>
<evidence type="ECO:0000259" key="9">
    <source>
        <dbReference type="PROSITE" id="PS50928"/>
    </source>
</evidence>
<dbReference type="InterPro" id="IPR000515">
    <property type="entry name" value="MetI-like"/>
</dbReference>
<feature type="transmembrane region" description="Helical" evidence="8">
    <location>
        <begin position="21"/>
        <end position="39"/>
    </location>
</feature>
<evidence type="ECO:0000256" key="2">
    <source>
        <dbReference type="ARBA" id="ARBA00022448"/>
    </source>
</evidence>
<dbReference type="PANTHER" id="PTHR43357">
    <property type="entry name" value="INNER MEMBRANE ABC TRANSPORTER PERMEASE PROTEIN YDCV"/>
    <property type="match status" value="1"/>
</dbReference>
<dbReference type="Proteomes" id="UP000321899">
    <property type="component" value="Unassembled WGS sequence"/>
</dbReference>
<protein>
    <submittedName>
        <fullName evidence="10">Iron ABC transporter permease</fullName>
    </submittedName>
</protein>
<dbReference type="SUPFAM" id="SSF161098">
    <property type="entry name" value="MetI-like"/>
    <property type="match status" value="2"/>
</dbReference>
<dbReference type="PROSITE" id="PS50928">
    <property type="entry name" value="ABC_TM1"/>
    <property type="match status" value="2"/>
</dbReference>
<evidence type="ECO:0000313" key="10">
    <source>
        <dbReference type="EMBL" id="TYT76019.1"/>
    </source>
</evidence>
<keyword evidence="4" id="KW-0997">Cell inner membrane</keyword>
<dbReference type="Pfam" id="PF00528">
    <property type="entry name" value="BPD_transp_1"/>
    <property type="match status" value="2"/>
</dbReference>
<keyword evidence="2 8" id="KW-0813">Transport</keyword>
<feature type="transmembrane region" description="Helical" evidence="8">
    <location>
        <begin position="197"/>
        <end position="230"/>
    </location>
</feature>
<feature type="transmembrane region" description="Helical" evidence="8">
    <location>
        <begin position="301"/>
        <end position="323"/>
    </location>
</feature>
<name>A0A5Q4VE88_9BACT</name>
<comment type="similarity">
    <text evidence="8">Belongs to the binding-protein-dependent transport system permease family.</text>
</comment>
<dbReference type="CDD" id="cd06261">
    <property type="entry name" value="TM_PBP2"/>
    <property type="match status" value="2"/>
</dbReference>
<evidence type="ECO:0000256" key="7">
    <source>
        <dbReference type="ARBA" id="ARBA00023136"/>
    </source>
</evidence>
<evidence type="ECO:0000256" key="6">
    <source>
        <dbReference type="ARBA" id="ARBA00022989"/>
    </source>
</evidence>
<feature type="transmembrane region" description="Helical" evidence="8">
    <location>
        <begin position="360"/>
        <end position="382"/>
    </location>
</feature>
<dbReference type="InterPro" id="IPR035906">
    <property type="entry name" value="MetI-like_sf"/>
</dbReference>
<organism evidence="10 11">
    <name type="scientific">Desulfobotulus mexicanus</name>
    <dbReference type="NCBI Taxonomy" id="2586642"/>
    <lineage>
        <taxon>Bacteria</taxon>
        <taxon>Pseudomonadati</taxon>
        <taxon>Thermodesulfobacteriota</taxon>
        <taxon>Desulfobacteria</taxon>
        <taxon>Desulfobacterales</taxon>
        <taxon>Desulfobacteraceae</taxon>
        <taxon>Desulfobotulus</taxon>
    </lineage>
</organism>
<evidence type="ECO:0000256" key="3">
    <source>
        <dbReference type="ARBA" id="ARBA00022475"/>
    </source>
</evidence>
<evidence type="ECO:0000256" key="1">
    <source>
        <dbReference type="ARBA" id="ARBA00004429"/>
    </source>
</evidence>
<feature type="domain" description="ABC transmembrane type-1" evidence="9">
    <location>
        <begin position="356"/>
        <end position="548"/>
    </location>
</feature>
<dbReference type="PANTHER" id="PTHR43357:SF4">
    <property type="entry name" value="INNER MEMBRANE ABC TRANSPORTER PERMEASE PROTEIN YDCV"/>
    <property type="match status" value="1"/>
</dbReference>
<keyword evidence="3" id="KW-1003">Cell membrane</keyword>
<accession>A0A5Q4VE88</accession>
<sequence length="564" mass="61696">MDGFLDTGGSEVRKAVSFKGLLFLIPALFLAYFYFYPLLRMAGLGFSGLWAGDPGLARFFGSRDFISVLAFTFWQALLSTLLTLIFALPGAWVWARYRFPGRGIFALVVSLPFVLPAVVVAAAFLSLLGPSGILADLSSFLFGRPLYLEDSLILVLMAHGFFNYAVVFRIVGGFWARIPESVWEAARILGAGTFRSFWYVALPLLAPALLSASLLVFLFCFSSFGIILMLGGPAMSTLETEIYRRALHLFQLPVATMLACVQLVLNFAVIFVQGRLEKRFQTALAFSRRPENPSPNRKKRLPLMVALVSGSIMALPLGAMVLASLRVGDNWSIAAYTQLFRESGDGLFLISPAAAMGHSLIFALASMSLALLTGLCAAVFLSRSDLRGRNLLETFFMLPLATSAVPLGLGFILALHWPIDLRGTPFLIVMAHSLVGFPFVMRVLLPAFRSVPKNLLEAAMTLGASPARTWRLILFPLVLPALGAAAIFAFTISLGEFGASLFAVRPEFATLPVSIYRYLSHPGALNYPKAMAMSVWLMLMTAGSFWLLSRLMGLMKTRSTQDEK</sequence>
<comment type="subcellular location">
    <subcellularLocation>
        <location evidence="1">Cell inner membrane</location>
        <topology evidence="1">Multi-pass membrane protein</topology>
    </subcellularLocation>
    <subcellularLocation>
        <location evidence="8">Cell membrane</location>
        <topology evidence="8">Multi-pass membrane protein</topology>
    </subcellularLocation>
</comment>
<feature type="transmembrane region" description="Helical" evidence="8">
    <location>
        <begin position="425"/>
        <end position="448"/>
    </location>
</feature>
<dbReference type="Gene3D" id="1.10.3720.10">
    <property type="entry name" value="MetI-like"/>
    <property type="match status" value="2"/>
</dbReference>
<feature type="transmembrane region" description="Helical" evidence="8">
    <location>
        <begin position="530"/>
        <end position="548"/>
    </location>
</feature>
<feature type="domain" description="ABC transmembrane type-1" evidence="9">
    <location>
        <begin position="69"/>
        <end position="273"/>
    </location>
</feature>
<keyword evidence="7 8" id="KW-0472">Membrane</keyword>
<dbReference type="RefSeq" id="WP_139444958.1">
    <property type="nucleotide sequence ID" value="NZ_VDMB01000001.1"/>
</dbReference>
<evidence type="ECO:0000256" key="4">
    <source>
        <dbReference type="ARBA" id="ARBA00022519"/>
    </source>
</evidence>
<keyword evidence="5 8" id="KW-0812">Transmembrane</keyword>
<keyword evidence="11" id="KW-1185">Reference proteome</keyword>
<comment type="caution">
    <text evidence="10">The sequence shown here is derived from an EMBL/GenBank/DDBJ whole genome shotgun (WGS) entry which is preliminary data.</text>
</comment>
<feature type="transmembrane region" description="Helical" evidence="8">
    <location>
        <begin position="153"/>
        <end position="176"/>
    </location>
</feature>
<proteinExistence type="inferred from homology"/>
<dbReference type="EMBL" id="VDMB01000001">
    <property type="protein sequence ID" value="TYT76019.1"/>
    <property type="molecule type" value="Genomic_DNA"/>
</dbReference>
<feature type="transmembrane region" description="Helical" evidence="8">
    <location>
        <begin position="469"/>
        <end position="492"/>
    </location>
</feature>
<dbReference type="GO" id="GO:0055085">
    <property type="term" value="P:transmembrane transport"/>
    <property type="evidence" value="ECO:0007669"/>
    <property type="project" value="InterPro"/>
</dbReference>
<feature type="transmembrane region" description="Helical" evidence="8">
    <location>
        <begin position="104"/>
        <end position="133"/>
    </location>
</feature>
<feature type="transmembrane region" description="Helical" evidence="8">
    <location>
        <begin position="250"/>
        <end position="272"/>
    </location>
</feature>
<gene>
    <name evidence="10" type="ORF">FIM25_00235</name>
</gene>
<dbReference type="GO" id="GO:0005886">
    <property type="term" value="C:plasma membrane"/>
    <property type="evidence" value="ECO:0007669"/>
    <property type="project" value="UniProtKB-SubCell"/>
</dbReference>
<dbReference type="OrthoDB" id="9804629at2"/>